<dbReference type="EC" id="2.7.7.62" evidence="9"/>
<evidence type="ECO:0000256" key="3">
    <source>
        <dbReference type="ARBA" id="ARBA00001522"/>
    </source>
</evidence>
<evidence type="ECO:0000256" key="1">
    <source>
        <dbReference type="ARBA" id="ARBA00000312"/>
    </source>
</evidence>
<reference evidence="20 21" key="4">
    <citation type="journal article" date="2020" name="PLoS ONE">
        <title>Taxonomic classification of strain PO100/5 shows a broader geographic distribution and genetic markers of the recently described Corynebacterium silvaticum.</title>
        <authorList>
            <person name="Viana M.V.C."/>
            <person name="Profeta R."/>
            <person name="da Silva A.L."/>
            <person name="Hurtado R."/>
            <person name="Cerqueira J.C."/>
            <person name="Ribeiro B.F.S."/>
            <person name="Almeida M.O."/>
            <person name="Morais-Rodrigues F."/>
            <person name="Soares S.C."/>
            <person name="Oliveira M."/>
            <person name="Tavares L."/>
            <person name="Figueiredo H."/>
            <person name="Wattam A.R."/>
            <person name="Barh D."/>
            <person name="Ghosh P."/>
            <person name="Silva A."/>
            <person name="Azevedo V."/>
        </authorList>
    </citation>
    <scope>NUCLEOTIDE SEQUENCE [LARGE SCALE GENOMIC DNA]</scope>
    <source>
        <strain evidence="20 21">PO100/5</strain>
    </source>
</reference>
<comment type="catalytic activity">
    <reaction evidence="2">
        <text>adenosylcob(III)inamide phosphate + GTP + H(+) = adenosylcob(III)inamide-GDP + diphosphate</text>
        <dbReference type="Rhea" id="RHEA:22712"/>
        <dbReference type="ChEBI" id="CHEBI:15378"/>
        <dbReference type="ChEBI" id="CHEBI:33019"/>
        <dbReference type="ChEBI" id="CHEBI:37565"/>
        <dbReference type="ChEBI" id="CHEBI:58502"/>
        <dbReference type="ChEBI" id="CHEBI:60487"/>
        <dbReference type="EC" id="2.7.7.62"/>
    </reaction>
</comment>
<dbReference type="PIRSF" id="PIRSF006135">
    <property type="entry name" value="CobU"/>
    <property type="match status" value="1"/>
</dbReference>
<feature type="binding site" evidence="19">
    <location>
        <begin position="7"/>
        <end position="14"/>
    </location>
    <ligand>
        <name>GTP</name>
        <dbReference type="ChEBI" id="CHEBI:37565"/>
    </ligand>
</feature>
<evidence type="ECO:0000256" key="10">
    <source>
        <dbReference type="ARBA" id="ARBA00022573"/>
    </source>
</evidence>
<reference evidence="20 21" key="1">
    <citation type="journal article" date="2014" name="BMC Vet. Res.">
        <title>First report of Corynebacterium pseudotuberculosis from caseous lymphadenitis lesions in Black Alentejano pig (Sus scrofa domesticus).</title>
        <authorList>
            <person name="Oliveira M."/>
            <person name="Barroco C."/>
            <person name="Mottola C."/>
            <person name="Santos R."/>
            <person name="Lemsaddek A."/>
            <person name="Tavares L."/>
            <person name="Semedo-Lemsaddek T."/>
        </authorList>
    </citation>
    <scope>NUCLEOTIDE SEQUENCE [LARGE SCALE GENOMIC DNA]</scope>
    <source>
        <strain evidence="20 21">PO100/5</strain>
    </source>
</reference>
<dbReference type="GO" id="GO:0005524">
    <property type="term" value="F:ATP binding"/>
    <property type="evidence" value="ECO:0007669"/>
    <property type="project" value="UniProtKB-KW"/>
</dbReference>
<accession>A0A7Y4LFV7</accession>
<dbReference type="GO" id="GO:0008820">
    <property type="term" value="F:cobinamide phosphate guanylyltransferase activity"/>
    <property type="evidence" value="ECO:0007669"/>
    <property type="project" value="UniProtKB-EC"/>
</dbReference>
<comment type="pathway">
    <text evidence="6">Cofactor biosynthesis; adenosylcobalamin biosynthesis; adenosylcobalamin from cob(II)yrinate a,c-diamide: step 5/7.</text>
</comment>
<dbReference type="GO" id="GO:0009236">
    <property type="term" value="P:cobalamin biosynthetic process"/>
    <property type="evidence" value="ECO:0007669"/>
    <property type="project" value="UniProtKB-UniPathway"/>
</dbReference>
<keyword evidence="14" id="KW-0067">ATP-binding</keyword>
<keyword evidence="11" id="KW-0808">Transferase</keyword>
<comment type="function">
    <text evidence="4">Catalyzes ATP-dependent phosphorylation of adenosylcobinamide and addition of GMP to adenosylcobinamide phosphate.</text>
</comment>
<dbReference type="PANTHER" id="PTHR34848">
    <property type="match status" value="1"/>
</dbReference>
<comment type="similarity">
    <text evidence="7">Belongs to the CobU/CobP family.</text>
</comment>
<evidence type="ECO:0000256" key="16">
    <source>
        <dbReference type="ARBA" id="ARBA00029570"/>
    </source>
</evidence>
<dbReference type="SUPFAM" id="SSF52540">
    <property type="entry name" value="P-loop containing nucleoside triphosphate hydrolases"/>
    <property type="match status" value="1"/>
</dbReference>
<sequence>MRSLVLGGARSGKSAFAEALVGAGSCRYVATARPYGDDNFDADFQRRISQHVQRRPPHWVTEDRADLCEVLSPAYLRQHTEHSLLVDDLGTWLTHLIDTKNAWDSPAGSTTLESVRLADLLRVFPTDRDVVLVTPEVGMGIIPEHHSARLFRDEIGRLNHMIADVCDRVFLVIAGQPLQLKSVL</sequence>
<evidence type="ECO:0000256" key="8">
    <source>
        <dbReference type="ARBA" id="ARBA00012016"/>
    </source>
</evidence>
<keyword evidence="15 19" id="KW-0342">GTP-binding</keyword>
<keyword evidence="20" id="KW-0548">Nucleotidyltransferase</keyword>
<evidence type="ECO:0000256" key="13">
    <source>
        <dbReference type="ARBA" id="ARBA00022777"/>
    </source>
</evidence>
<feature type="active site" description="GMP-histidine intermediate" evidence="18">
    <location>
        <position position="51"/>
    </location>
</feature>
<evidence type="ECO:0000256" key="4">
    <source>
        <dbReference type="ARBA" id="ARBA00003889"/>
    </source>
</evidence>
<evidence type="ECO:0000256" key="2">
    <source>
        <dbReference type="ARBA" id="ARBA00000711"/>
    </source>
</evidence>
<dbReference type="UniPathway" id="UPA00148">
    <property type="reaction ID" value="UER00236"/>
</dbReference>
<keyword evidence="10" id="KW-0169">Cobalamin biosynthesis</keyword>
<evidence type="ECO:0000256" key="6">
    <source>
        <dbReference type="ARBA" id="ARBA00005159"/>
    </source>
</evidence>
<evidence type="ECO:0000256" key="12">
    <source>
        <dbReference type="ARBA" id="ARBA00022741"/>
    </source>
</evidence>
<evidence type="ECO:0000256" key="19">
    <source>
        <dbReference type="PIRSR" id="PIRSR006135-2"/>
    </source>
</evidence>
<dbReference type="GO" id="GO:0005525">
    <property type="term" value="F:GTP binding"/>
    <property type="evidence" value="ECO:0007669"/>
    <property type="project" value="UniProtKB-KW"/>
</dbReference>
<evidence type="ECO:0000256" key="17">
    <source>
        <dbReference type="ARBA" id="ARBA00030571"/>
    </source>
</evidence>
<dbReference type="InterPro" id="IPR003203">
    <property type="entry name" value="CobU/CobP"/>
</dbReference>
<dbReference type="AlphaFoldDB" id="A0A7Y4LFV7"/>
<evidence type="ECO:0000256" key="11">
    <source>
        <dbReference type="ARBA" id="ARBA00022679"/>
    </source>
</evidence>
<reference evidence="20 21" key="2">
    <citation type="journal article" date="2020" name="Antonie Van Leeuwenhoek">
        <title>Phylogenomic characterisation of a novel corynebacterial species pathogenic to animals.</title>
        <authorList>
            <person name="Moller J."/>
            <person name="Musella L."/>
            <person name="Melnikov V."/>
            <person name="Geissdorfer W."/>
            <person name="Burkovski A."/>
            <person name="Sangal V."/>
        </authorList>
    </citation>
    <scope>NUCLEOTIDE SEQUENCE [LARGE SCALE GENOMIC DNA]</scope>
    <source>
        <strain evidence="20 21">PO100/5</strain>
    </source>
</reference>
<feature type="binding site" evidence="19">
    <location>
        <begin position="30"/>
        <end position="32"/>
    </location>
    <ligand>
        <name>GTP</name>
        <dbReference type="ChEBI" id="CHEBI:37565"/>
    </ligand>
</feature>
<organism evidence="20 21">
    <name type="scientific">Corynebacterium silvaticum</name>
    <dbReference type="NCBI Taxonomy" id="2320431"/>
    <lineage>
        <taxon>Bacteria</taxon>
        <taxon>Bacillati</taxon>
        <taxon>Actinomycetota</taxon>
        <taxon>Actinomycetes</taxon>
        <taxon>Mycobacteriales</taxon>
        <taxon>Corynebacteriaceae</taxon>
        <taxon>Corynebacterium</taxon>
    </lineage>
</organism>
<gene>
    <name evidence="20" type="ORF">CBE74_08380</name>
</gene>
<evidence type="ECO:0000256" key="14">
    <source>
        <dbReference type="ARBA" id="ARBA00022840"/>
    </source>
</evidence>
<evidence type="ECO:0000256" key="7">
    <source>
        <dbReference type="ARBA" id="ARBA00007490"/>
    </source>
</evidence>
<dbReference type="GO" id="GO:0043752">
    <property type="term" value="F:adenosylcobinamide kinase activity"/>
    <property type="evidence" value="ECO:0007669"/>
    <property type="project" value="UniProtKB-EC"/>
</dbReference>
<evidence type="ECO:0000256" key="9">
    <source>
        <dbReference type="ARBA" id="ARBA00012523"/>
    </source>
</evidence>
<protein>
    <recommendedName>
        <fullName evidence="16">Adenosylcobinamide kinase</fullName>
        <ecNumber evidence="8">2.7.1.156</ecNumber>
        <ecNumber evidence="9">2.7.7.62</ecNumber>
    </recommendedName>
    <alternativeName>
        <fullName evidence="17">Adenosylcobinamide-phosphate guanylyltransferase</fullName>
    </alternativeName>
</protein>
<keyword evidence="21" id="KW-1185">Reference proteome</keyword>
<feature type="binding site" evidence="19">
    <location>
        <position position="87"/>
    </location>
    <ligand>
        <name>GTP</name>
        <dbReference type="ChEBI" id="CHEBI:37565"/>
    </ligand>
</feature>
<dbReference type="Gene3D" id="3.40.50.300">
    <property type="entry name" value="P-loop containing nucleotide triphosphate hydrolases"/>
    <property type="match status" value="1"/>
</dbReference>
<keyword evidence="13 20" id="KW-0418">Kinase</keyword>
<comment type="catalytic activity">
    <reaction evidence="3">
        <text>adenosylcob(III)inamide + GTP = adenosylcob(III)inamide phosphate + GDP + H(+)</text>
        <dbReference type="Rhea" id="RHEA:15765"/>
        <dbReference type="ChEBI" id="CHEBI:2480"/>
        <dbReference type="ChEBI" id="CHEBI:15378"/>
        <dbReference type="ChEBI" id="CHEBI:37565"/>
        <dbReference type="ChEBI" id="CHEBI:58189"/>
        <dbReference type="ChEBI" id="CHEBI:58502"/>
        <dbReference type="EC" id="2.7.1.156"/>
    </reaction>
</comment>
<dbReference type="PANTHER" id="PTHR34848:SF1">
    <property type="entry name" value="BIFUNCTIONAL ADENOSYLCOBALAMIN BIOSYNTHESIS PROTEIN COBU"/>
    <property type="match status" value="1"/>
</dbReference>
<comment type="pathway">
    <text evidence="5">Cofactor biosynthesis; adenosylcobalamin biosynthesis; adenosylcobalamin from cob(II)yrinate a,c-diamide: step 6/7.</text>
</comment>
<dbReference type="EMBL" id="CP021417">
    <property type="protein sequence ID" value="ARU46495.1"/>
    <property type="molecule type" value="Genomic_DNA"/>
</dbReference>
<name>A0A7Y4LFV7_9CORY</name>
<dbReference type="OrthoDB" id="9788370at2"/>
<proteinExistence type="inferred from homology"/>
<dbReference type="RefSeq" id="WP_087454299.1">
    <property type="nucleotide sequence ID" value="NZ_CP021417.2"/>
</dbReference>
<dbReference type="Proteomes" id="UP000195652">
    <property type="component" value="Chromosome"/>
</dbReference>
<reference evidence="20 21" key="3">
    <citation type="journal article" date="2020" name="Int. J. Syst. Evol. Microbiol.">
        <title>Corynebacterium silvaticum sp. nov., a unique group of NTTB corynebacteria in wild boar and roe deer.</title>
        <authorList>
            <person name="Dangel A."/>
            <person name="Berger A."/>
            <person name="Rau J."/>
            <person name="Eisenberg T."/>
            <person name="Kampfer P."/>
            <person name="Margos G."/>
            <person name="Contzen M."/>
            <person name="Busse H.J."/>
            <person name="Konrad R."/>
            <person name="Peters M."/>
            <person name="Sting R."/>
            <person name="Sing A."/>
        </authorList>
    </citation>
    <scope>NUCLEOTIDE SEQUENCE [LARGE SCALE GENOMIC DNA]</scope>
    <source>
        <strain evidence="20 21">PO100/5</strain>
    </source>
</reference>
<evidence type="ECO:0000256" key="15">
    <source>
        <dbReference type="ARBA" id="ARBA00023134"/>
    </source>
</evidence>
<comment type="catalytic activity">
    <reaction evidence="1">
        <text>adenosylcob(III)inamide + ATP = adenosylcob(III)inamide phosphate + ADP + H(+)</text>
        <dbReference type="Rhea" id="RHEA:15769"/>
        <dbReference type="ChEBI" id="CHEBI:2480"/>
        <dbReference type="ChEBI" id="CHEBI:15378"/>
        <dbReference type="ChEBI" id="CHEBI:30616"/>
        <dbReference type="ChEBI" id="CHEBI:58502"/>
        <dbReference type="ChEBI" id="CHEBI:456216"/>
        <dbReference type="EC" id="2.7.1.156"/>
    </reaction>
</comment>
<evidence type="ECO:0000313" key="20">
    <source>
        <dbReference type="EMBL" id="ARU46495.1"/>
    </source>
</evidence>
<evidence type="ECO:0000256" key="18">
    <source>
        <dbReference type="PIRSR" id="PIRSR006135-1"/>
    </source>
</evidence>
<dbReference type="CDD" id="cd00544">
    <property type="entry name" value="CobU"/>
    <property type="match status" value="1"/>
</dbReference>
<evidence type="ECO:0000256" key="5">
    <source>
        <dbReference type="ARBA" id="ARBA00004692"/>
    </source>
</evidence>
<dbReference type="KEGG" id="csil:CBE74_08380"/>
<dbReference type="GeneID" id="75008259"/>
<evidence type="ECO:0000313" key="21">
    <source>
        <dbReference type="Proteomes" id="UP000195652"/>
    </source>
</evidence>
<dbReference type="Pfam" id="PF02283">
    <property type="entry name" value="CobU"/>
    <property type="match status" value="1"/>
</dbReference>
<dbReference type="EC" id="2.7.1.156" evidence="8"/>
<dbReference type="InterPro" id="IPR027417">
    <property type="entry name" value="P-loop_NTPase"/>
</dbReference>
<keyword evidence="12 19" id="KW-0547">Nucleotide-binding</keyword>